<feature type="chain" id="PRO_5002812023" evidence="1">
    <location>
        <begin position="29"/>
        <end position="247"/>
    </location>
</feature>
<dbReference type="PhylomeDB" id="B4JFT4"/>
<accession>B4JFT4</accession>
<dbReference type="Proteomes" id="UP000001070">
    <property type="component" value="Unassembled WGS sequence"/>
</dbReference>
<dbReference type="EMBL" id="CH916369">
    <property type="protein sequence ID" value="EDV93565.1"/>
    <property type="molecule type" value="Genomic_DNA"/>
</dbReference>
<dbReference type="OMA" id="FAGIWWE"/>
<evidence type="ECO:0000256" key="1">
    <source>
        <dbReference type="SAM" id="SignalP"/>
    </source>
</evidence>
<dbReference type="STRING" id="7222.B4JFT4"/>
<reference evidence="2 3" key="1">
    <citation type="journal article" date="2007" name="Nature">
        <title>Evolution of genes and genomes on the Drosophila phylogeny.</title>
        <authorList>
            <consortium name="Drosophila 12 Genomes Consortium"/>
            <person name="Clark A.G."/>
            <person name="Eisen M.B."/>
            <person name="Smith D.R."/>
            <person name="Bergman C.M."/>
            <person name="Oliver B."/>
            <person name="Markow T.A."/>
            <person name="Kaufman T.C."/>
            <person name="Kellis M."/>
            <person name="Gelbart W."/>
            <person name="Iyer V.N."/>
            <person name="Pollard D.A."/>
            <person name="Sackton T.B."/>
            <person name="Larracuente A.M."/>
            <person name="Singh N.D."/>
            <person name="Abad J.P."/>
            <person name="Abt D.N."/>
            <person name="Adryan B."/>
            <person name="Aguade M."/>
            <person name="Akashi H."/>
            <person name="Anderson W.W."/>
            <person name="Aquadro C.F."/>
            <person name="Ardell D.H."/>
            <person name="Arguello R."/>
            <person name="Artieri C.G."/>
            <person name="Barbash D.A."/>
            <person name="Barker D."/>
            <person name="Barsanti P."/>
            <person name="Batterham P."/>
            <person name="Batzoglou S."/>
            <person name="Begun D."/>
            <person name="Bhutkar A."/>
            <person name="Blanco E."/>
            <person name="Bosak S.A."/>
            <person name="Bradley R.K."/>
            <person name="Brand A.D."/>
            <person name="Brent M.R."/>
            <person name="Brooks A.N."/>
            <person name="Brown R.H."/>
            <person name="Butlin R.K."/>
            <person name="Caggese C."/>
            <person name="Calvi B.R."/>
            <person name="Bernardo de Carvalho A."/>
            <person name="Caspi A."/>
            <person name="Castrezana S."/>
            <person name="Celniker S.E."/>
            <person name="Chang J.L."/>
            <person name="Chapple C."/>
            <person name="Chatterji S."/>
            <person name="Chinwalla A."/>
            <person name="Civetta A."/>
            <person name="Clifton S.W."/>
            <person name="Comeron J.M."/>
            <person name="Costello J.C."/>
            <person name="Coyne J.A."/>
            <person name="Daub J."/>
            <person name="David R.G."/>
            <person name="Delcher A.L."/>
            <person name="Delehaunty K."/>
            <person name="Do C.B."/>
            <person name="Ebling H."/>
            <person name="Edwards K."/>
            <person name="Eickbush T."/>
            <person name="Evans J.D."/>
            <person name="Filipski A."/>
            <person name="Findeiss S."/>
            <person name="Freyhult E."/>
            <person name="Fulton L."/>
            <person name="Fulton R."/>
            <person name="Garcia A.C."/>
            <person name="Gardiner A."/>
            <person name="Garfield D.A."/>
            <person name="Garvin B.E."/>
            <person name="Gibson G."/>
            <person name="Gilbert D."/>
            <person name="Gnerre S."/>
            <person name="Godfrey J."/>
            <person name="Good R."/>
            <person name="Gotea V."/>
            <person name="Gravely B."/>
            <person name="Greenberg A.J."/>
            <person name="Griffiths-Jones S."/>
            <person name="Gross S."/>
            <person name="Guigo R."/>
            <person name="Gustafson E.A."/>
            <person name="Haerty W."/>
            <person name="Hahn M.W."/>
            <person name="Halligan D.L."/>
            <person name="Halpern A.L."/>
            <person name="Halter G.M."/>
            <person name="Han M.V."/>
            <person name="Heger A."/>
            <person name="Hillier L."/>
            <person name="Hinrichs A.S."/>
            <person name="Holmes I."/>
            <person name="Hoskins R.A."/>
            <person name="Hubisz M.J."/>
            <person name="Hultmark D."/>
            <person name="Huntley M.A."/>
            <person name="Jaffe D.B."/>
            <person name="Jagadeeshan S."/>
            <person name="Jeck W.R."/>
            <person name="Johnson J."/>
            <person name="Jones C.D."/>
            <person name="Jordan W.C."/>
            <person name="Karpen G.H."/>
            <person name="Kataoka E."/>
            <person name="Keightley P.D."/>
            <person name="Kheradpour P."/>
            <person name="Kirkness E.F."/>
            <person name="Koerich L.B."/>
            <person name="Kristiansen K."/>
            <person name="Kudrna D."/>
            <person name="Kulathinal R.J."/>
            <person name="Kumar S."/>
            <person name="Kwok R."/>
            <person name="Lander E."/>
            <person name="Langley C.H."/>
            <person name="Lapoint R."/>
            <person name="Lazzaro B.P."/>
            <person name="Lee S.J."/>
            <person name="Levesque L."/>
            <person name="Li R."/>
            <person name="Lin C.F."/>
            <person name="Lin M.F."/>
            <person name="Lindblad-Toh K."/>
            <person name="Llopart A."/>
            <person name="Long M."/>
            <person name="Low L."/>
            <person name="Lozovsky E."/>
            <person name="Lu J."/>
            <person name="Luo M."/>
            <person name="Machado C.A."/>
            <person name="Makalowski W."/>
            <person name="Marzo M."/>
            <person name="Matsuda M."/>
            <person name="Matzkin L."/>
            <person name="McAllister B."/>
            <person name="McBride C.S."/>
            <person name="McKernan B."/>
            <person name="McKernan K."/>
            <person name="Mendez-Lago M."/>
            <person name="Minx P."/>
            <person name="Mollenhauer M.U."/>
            <person name="Montooth K."/>
            <person name="Mount S.M."/>
            <person name="Mu X."/>
            <person name="Myers E."/>
            <person name="Negre B."/>
            <person name="Newfeld S."/>
            <person name="Nielsen R."/>
            <person name="Noor M.A."/>
            <person name="O'Grady P."/>
            <person name="Pachter L."/>
            <person name="Papaceit M."/>
            <person name="Parisi M.J."/>
            <person name="Parisi M."/>
            <person name="Parts L."/>
            <person name="Pedersen J.S."/>
            <person name="Pesole G."/>
            <person name="Phillippy A.M."/>
            <person name="Ponting C.P."/>
            <person name="Pop M."/>
            <person name="Porcelli D."/>
            <person name="Powell J.R."/>
            <person name="Prohaska S."/>
            <person name="Pruitt K."/>
            <person name="Puig M."/>
            <person name="Quesneville H."/>
            <person name="Ram K.R."/>
            <person name="Rand D."/>
            <person name="Rasmussen M.D."/>
            <person name="Reed L.K."/>
            <person name="Reenan R."/>
            <person name="Reily A."/>
            <person name="Remington K.A."/>
            <person name="Rieger T.T."/>
            <person name="Ritchie M.G."/>
            <person name="Robin C."/>
            <person name="Rogers Y.H."/>
            <person name="Rohde C."/>
            <person name="Rozas J."/>
            <person name="Rubenfield M.J."/>
            <person name="Ruiz A."/>
            <person name="Russo S."/>
            <person name="Salzberg S.L."/>
            <person name="Sanchez-Gracia A."/>
            <person name="Saranga D.J."/>
            <person name="Sato H."/>
            <person name="Schaeffer S.W."/>
            <person name="Schatz M.C."/>
            <person name="Schlenke T."/>
            <person name="Schwartz R."/>
            <person name="Segarra C."/>
            <person name="Singh R.S."/>
            <person name="Sirot L."/>
            <person name="Sirota M."/>
            <person name="Sisneros N.B."/>
            <person name="Smith C.D."/>
            <person name="Smith T.F."/>
            <person name="Spieth J."/>
            <person name="Stage D.E."/>
            <person name="Stark A."/>
            <person name="Stephan W."/>
            <person name="Strausberg R.L."/>
            <person name="Strempel S."/>
            <person name="Sturgill D."/>
            <person name="Sutton G."/>
            <person name="Sutton G.G."/>
            <person name="Tao W."/>
            <person name="Teichmann S."/>
            <person name="Tobari Y.N."/>
            <person name="Tomimura Y."/>
            <person name="Tsolas J.M."/>
            <person name="Valente V.L."/>
            <person name="Venter E."/>
            <person name="Venter J.C."/>
            <person name="Vicario S."/>
            <person name="Vieira F.G."/>
            <person name="Vilella A.J."/>
            <person name="Villasante A."/>
            <person name="Walenz B."/>
            <person name="Wang J."/>
            <person name="Wasserman M."/>
            <person name="Watts T."/>
            <person name="Wilson D."/>
            <person name="Wilson R.K."/>
            <person name="Wing R.A."/>
            <person name="Wolfner M.F."/>
            <person name="Wong A."/>
            <person name="Wong G.K."/>
            <person name="Wu C.I."/>
            <person name="Wu G."/>
            <person name="Yamamoto D."/>
            <person name="Yang H.P."/>
            <person name="Yang S.P."/>
            <person name="Yorke J.A."/>
            <person name="Yoshida K."/>
            <person name="Zdobnov E."/>
            <person name="Zhang P."/>
            <person name="Zhang Y."/>
            <person name="Zimin A.V."/>
            <person name="Baldwin J."/>
            <person name="Abdouelleil A."/>
            <person name="Abdulkadir J."/>
            <person name="Abebe A."/>
            <person name="Abera B."/>
            <person name="Abreu J."/>
            <person name="Acer S.C."/>
            <person name="Aftuck L."/>
            <person name="Alexander A."/>
            <person name="An P."/>
            <person name="Anderson E."/>
            <person name="Anderson S."/>
            <person name="Arachi H."/>
            <person name="Azer M."/>
            <person name="Bachantsang P."/>
            <person name="Barry A."/>
            <person name="Bayul T."/>
            <person name="Berlin A."/>
            <person name="Bessette D."/>
            <person name="Bloom T."/>
            <person name="Blye J."/>
            <person name="Boguslavskiy L."/>
            <person name="Bonnet C."/>
            <person name="Boukhgalter B."/>
            <person name="Bourzgui I."/>
            <person name="Brown A."/>
            <person name="Cahill P."/>
            <person name="Channer S."/>
            <person name="Cheshatsang Y."/>
            <person name="Chuda L."/>
            <person name="Citroen M."/>
            <person name="Collymore A."/>
            <person name="Cooke P."/>
            <person name="Costello M."/>
            <person name="D'Aco K."/>
            <person name="Daza R."/>
            <person name="De Haan G."/>
            <person name="DeGray S."/>
            <person name="DeMaso C."/>
            <person name="Dhargay N."/>
            <person name="Dooley K."/>
            <person name="Dooley E."/>
            <person name="Doricent M."/>
            <person name="Dorje P."/>
            <person name="Dorjee K."/>
            <person name="Dupes A."/>
            <person name="Elong R."/>
            <person name="Falk J."/>
            <person name="Farina A."/>
            <person name="Faro S."/>
            <person name="Ferguson D."/>
            <person name="Fisher S."/>
            <person name="Foley C.D."/>
            <person name="Franke A."/>
            <person name="Friedrich D."/>
            <person name="Gadbois L."/>
            <person name="Gearin G."/>
            <person name="Gearin C.R."/>
            <person name="Giannoukos G."/>
            <person name="Goode T."/>
            <person name="Graham J."/>
            <person name="Grandbois E."/>
            <person name="Grewal S."/>
            <person name="Gyaltsen K."/>
            <person name="Hafez N."/>
            <person name="Hagos B."/>
            <person name="Hall J."/>
            <person name="Henson C."/>
            <person name="Hollinger A."/>
            <person name="Honan T."/>
            <person name="Huard M.D."/>
            <person name="Hughes L."/>
            <person name="Hurhula B."/>
            <person name="Husby M.E."/>
            <person name="Kamat A."/>
            <person name="Kanga B."/>
            <person name="Kashin S."/>
            <person name="Khazanovich D."/>
            <person name="Kisner P."/>
            <person name="Lance K."/>
            <person name="Lara M."/>
            <person name="Lee W."/>
            <person name="Lennon N."/>
            <person name="Letendre F."/>
            <person name="LeVine R."/>
            <person name="Lipovsky A."/>
            <person name="Liu X."/>
            <person name="Liu J."/>
            <person name="Liu S."/>
            <person name="Lokyitsang T."/>
            <person name="Lokyitsang Y."/>
            <person name="Lubonja R."/>
            <person name="Lui A."/>
            <person name="MacDonald P."/>
            <person name="Magnisalis V."/>
            <person name="Maru K."/>
            <person name="Matthews C."/>
            <person name="McCusker W."/>
            <person name="McDonough S."/>
            <person name="Mehta T."/>
            <person name="Meldrim J."/>
            <person name="Meneus L."/>
            <person name="Mihai O."/>
            <person name="Mihalev A."/>
            <person name="Mihova T."/>
            <person name="Mittelman R."/>
            <person name="Mlenga V."/>
            <person name="Montmayeur A."/>
            <person name="Mulrain L."/>
            <person name="Navidi A."/>
            <person name="Naylor J."/>
            <person name="Negash T."/>
            <person name="Nguyen T."/>
            <person name="Nguyen N."/>
            <person name="Nicol R."/>
            <person name="Norbu C."/>
            <person name="Norbu N."/>
            <person name="Novod N."/>
            <person name="O'Neill B."/>
            <person name="Osman S."/>
            <person name="Markiewicz E."/>
            <person name="Oyono O.L."/>
            <person name="Patti C."/>
            <person name="Phunkhang P."/>
            <person name="Pierre F."/>
            <person name="Priest M."/>
            <person name="Raghuraman S."/>
            <person name="Rege F."/>
            <person name="Reyes R."/>
            <person name="Rise C."/>
            <person name="Rogov P."/>
            <person name="Ross K."/>
            <person name="Ryan E."/>
            <person name="Settipalli S."/>
            <person name="Shea T."/>
            <person name="Sherpa N."/>
            <person name="Shi L."/>
            <person name="Shih D."/>
            <person name="Sparrow T."/>
            <person name="Spaulding J."/>
            <person name="Stalker J."/>
            <person name="Stange-Thomann N."/>
            <person name="Stavropoulos S."/>
            <person name="Stone C."/>
            <person name="Strader C."/>
            <person name="Tesfaye S."/>
            <person name="Thomson T."/>
            <person name="Thoulutsang Y."/>
            <person name="Thoulutsang D."/>
            <person name="Topham K."/>
            <person name="Topping I."/>
            <person name="Tsamla T."/>
            <person name="Vassiliev H."/>
            <person name="Vo A."/>
            <person name="Wangchuk T."/>
            <person name="Wangdi T."/>
            <person name="Weiand M."/>
            <person name="Wilkinson J."/>
            <person name="Wilson A."/>
            <person name="Yadav S."/>
            <person name="Young G."/>
            <person name="Yu Q."/>
            <person name="Zembek L."/>
            <person name="Zhong D."/>
            <person name="Zimmer A."/>
            <person name="Zwirko Z."/>
            <person name="Jaffe D.B."/>
            <person name="Alvarez P."/>
            <person name="Brockman W."/>
            <person name="Butler J."/>
            <person name="Chin C."/>
            <person name="Gnerre S."/>
            <person name="Grabherr M."/>
            <person name="Kleber M."/>
            <person name="Mauceli E."/>
            <person name="MacCallum I."/>
        </authorList>
    </citation>
    <scope>NUCLEOTIDE SEQUENCE [LARGE SCALE GENOMIC DNA]</scope>
    <source>
        <strain evidence="3">Tucson 15287-2541.00</strain>
    </source>
</reference>
<organism evidence="3">
    <name type="scientific">Drosophila grimshawi</name>
    <name type="common">Hawaiian fruit fly</name>
    <name type="synonym">Idiomyia grimshawi</name>
    <dbReference type="NCBI Taxonomy" id="7222"/>
    <lineage>
        <taxon>Eukaryota</taxon>
        <taxon>Metazoa</taxon>
        <taxon>Ecdysozoa</taxon>
        <taxon>Arthropoda</taxon>
        <taxon>Hexapoda</taxon>
        <taxon>Insecta</taxon>
        <taxon>Pterygota</taxon>
        <taxon>Neoptera</taxon>
        <taxon>Endopterygota</taxon>
        <taxon>Diptera</taxon>
        <taxon>Brachycera</taxon>
        <taxon>Muscomorpha</taxon>
        <taxon>Ephydroidea</taxon>
        <taxon>Drosophilidae</taxon>
        <taxon>Drosophila</taxon>
        <taxon>Hawaiian Drosophila</taxon>
    </lineage>
</organism>
<dbReference type="FunCoup" id="B4JFT4">
    <property type="interactions" value="7"/>
</dbReference>
<dbReference type="InterPro" id="IPR012674">
    <property type="entry name" value="Calycin"/>
</dbReference>
<evidence type="ECO:0000313" key="2">
    <source>
        <dbReference type="EMBL" id="EDV93565.1"/>
    </source>
</evidence>
<sequence length="247" mass="27062">MPSLSGNQWGLALVCLLLGLLSNQGIYAQDDTTTTSTISTTPAISTTESVHDTMACNVSTSMALDLEKFSGIWWEITRQPVGSIFCTKINVTVLDKSEDNVLIDTTYSNTIDYPYVNQTMNATLTVADKISSTEGYNFTYWNPPDYTPHTVFKVLDTDYSQYAVICGYTNATDNSTAFGMIIARDRTLAPTVLDTIESESSALYDNFFDGTMTLTTQGSTCYSGADPSTTSTVLYAIFAIVIYLYTK</sequence>
<protein>
    <submittedName>
        <fullName evidence="2">GH18209</fullName>
    </submittedName>
</protein>
<proteinExistence type="predicted"/>
<dbReference type="InParanoid" id="B4JFT4"/>
<dbReference type="AlphaFoldDB" id="B4JFT4"/>
<dbReference type="KEGG" id="dgr:6563141"/>
<gene>
    <name evidence="2" type="primary">Dgri\GH18209</name>
    <name evidence="2" type="ORF">Dgri_GH18209</name>
</gene>
<feature type="signal peptide" evidence="1">
    <location>
        <begin position="1"/>
        <end position="28"/>
    </location>
</feature>
<evidence type="ECO:0000313" key="3">
    <source>
        <dbReference type="Proteomes" id="UP000001070"/>
    </source>
</evidence>
<dbReference type="OrthoDB" id="7816615at2759"/>
<keyword evidence="3" id="KW-1185">Reference proteome</keyword>
<dbReference type="Gene3D" id="2.40.128.20">
    <property type="match status" value="1"/>
</dbReference>
<dbReference type="CDD" id="cd00301">
    <property type="entry name" value="lipocalin_FABP"/>
    <property type="match status" value="1"/>
</dbReference>
<name>B4JFT4_DROGR</name>
<keyword evidence="1" id="KW-0732">Signal</keyword>
<dbReference type="HOGENOM" id="CLU_113033_0_0_1"/>
<dbReference type="eggNOG" id="ENOG502R1D8">
    <property type="taxonomic scope" value="Eukaryota"/>
</dbReference>
<dbReference type="SUPFAM" id="SSF50814">
    <property type="entry name" value="Lipocalins"/>
    <property type="match status" value="1"/>
</dbReference>